<dbReference type="Pfam" id="PF13188">
    <property type="entry name" value="PAS_8"/>
    <property type="match status" value="1"/>
</dbReference>
<accession>A0A5A9GII2</accession>
<dbReference type="InterPro" id="IPR029787">
    <property type="entry name" value="Nucleotide_cyclase"/>
</dbReference>
<dbReference type="SUPFAM" id="SSF55785">
    <property type="entry name" value="PYP-like sensor domain (PAS domain)"/>
    <property type="match status" value="3"/>
</dbReference>
<dbReference type="InterPro" id="IPR035965">
    <property type="entry name" value="PAS-like_dom_sf"/>
</dbReference>
<evidence type="ECO:0000259" key="2">
    <source>
        <dbReference type="PROSITE" id="PS50113"/>
    </source>
</evidence>
<feature type="domain" description="PAC" evidence="2">
    <location>
        <begin position="352"/>
        <end position="402"/>
    </location>
</feature>
<dbReference type="PROSITE" id="PS50112">
    <property type="entry name" value="PAS"/>
    <property type="match status" value="2"/>
</dbReference>
<dbReference type="NCBIfam" id="TIGR00254">
    <property type="entry name" value="GGDEF"/>
    <property type="match status" value="1"/>
</dbReference>
<dbReference type="OrthoDB" id="7333362at2"/>
<dbReference type="InterPro" id="IPR052155">
    <property type="entry name" value="Biofilm_reg_signaling"/>
</dbReference>
<dbReference type="PANTHER" id="PTHR44757:SF2">
    <property type="entry name" value="BIOFILM ARCHITECTURE MAINTENANCE PROTEIN MBAA"/>
    <property type="match status" value="1"/>
</dbReference>
<sequence length="569" mass="62327">MPIPGCMAMISSRDAHDGHDGAFSILDRLPVGVCVVAASGIIHHANPVLHELLGCEAGGLPGRSLCEFGLDSCDGGGLVADPAPAHRVLRNDGSARWVTVAVTPWPMPRSGVEAGHEMDGLRLVTVTDVDSLYRQVHADQGAVRDGSVQDGALCGEMPADQMQMVDALLEASPVPLFVKDVAGQYIAVNRAFSRLTGIAREEILRRTTLALTTPERAKEHIDHDRALLERDGSVQYETPICTAEGAMRLVNLTKAAFRDGSGKPAGIVGAIHELRDSRPSQERLEAILEQSPIGVSVSRRDDGRIIFVNTRFAELIGLPREKLIGSRARDYYLDSHQRLRVLEQLRGGSGVTNMEVQFKRADGSPFWTLFTVNQAVIQGTAVNLAWIYDYTERRSMEEALRDMASRDPLTGIYNRRSFMEMARAQLARAHRFHEPLSVFVLDVDHFKRINDTFGHATGDDALRMVAAGCQAILREYDILGRLGGEEFVVVLPGATADESRVVAERVRRHLARMPIEAPDGTFRLTASIGIAGLEGATDTLERAIHRADLALYRAKHMGRNRVAVFEPGM</sequence>
<dbReference type="SUPFAM" id="SSF55073">
    <property type="entry name" value="Nucleotide cyclase"/>
    <property type="match status" value="1"/>
</dbReference>
<dbReference type="SMART" id="SM00091">
    <property type="entry name" value="PAS"/>
    <property type="match status" value="3"/>
</dbReference>
<feature type="domain" description="PAS" evidence="1">
    <location>
        <begin position="161"/>
        <end position="231"/>
    </location>
</feature>
<dbReference type="Pfam" id="PF00990">
    <property type="entry name" value="GGDEF"/>
    <property type="match status" value="1"/>
</dbReference>
<comment type="caution">
    <text evidence="4">The sequence shown here is derived from an EMBL/GenBank/DDBJ whole genome shotgun (WGS) entry which is preliminary data.</text>
</comment>
<dbReference type="AlphaFoldDB" id="A0A5A9GII2"/>
<dbReference type="Proteomes" id="UP000324927">
    <property type="component" value="Unassembled WGS sequence"/>
</dbReference>
<reference evidence="4 5" key="1">
    <citation type="submission" date="2019-08" db="EMBL/GenBank/DDBJ databases">
        <authorList>
            <person name="Grouzdev D."/>
            <person name="Tikhonova E."/>
            <person name="Kravchenko I."/>
        </authorList>
    </citation>
    <scope>NUCLEOTIDE SEQUENCE [LARGE SCALE GENOMIC DNA]</scope>
    <source>
        <strain evidence="4 5">59b</strain>
    </source>
</reference>
<organism evidence="4 5">
    <name type="scientific">Azospirillum lipoferum</name>
    <dbReference type="NCBI Taxonomy" id="193"/>
    <lineage>
        <taxon>Bacteria</taxon>
        <taxon>Pseudomonadati</taxon>
        <taxon>Pseudomonadota</taxon>
        <taxon>Alphaproteobacteria</taxon>
        <taxon>Rhodospirillales</taxon>
        <taxon>Azospirillaceae</taxon>
        <taxon>Azospirillum</taxon>
    </lineage>
</organism>
<evidence type="ECO:0000259" key="1">
    <source>
        <dbReference type="PROSITE" id="PS50112"/>
    </source>
</evidence>
<gene>
    <name evidence="4" type="ORF">FZ942_24155</name>
</gene>
<evidence type="ECO:0000259" key="3">
    <source>
        <dbReference type="PROSITE" id="PS50887"/>
    </source>
</evidence>
<dbReference type="PROSITE" id="PS50113">
    <property type="entry name" value="PAC"/>
    <property type="match status" value="2"/>
</dbReference>
<feature type="domain" description="PAS" evidence="1">
    <location>
        <begin position="280"/>
        <end position="325"/>
    </location>
</feature>
<keyword evidence="5" id="KW-1185">Reference proteome</keyword>
<dbReference type="NCBIfam" id="TIGR00229">
    <property type="entry name" value="sensory_box"/>
    <property type="match status" value="2"/>
</dbReference>
<dbReference type="InterPro" id="IPR000160">
    <property type="entry name" value="GGDEF_dom"/>
</dbReference>
<protein>
    <submittedName>
        <fullName evidence="4">Diguanylate cyclase</fullName>
    </submittedName>
</protein>
<dbReference type="CDD" id="cd01949">
    <property type="entry name" value="GGDEF"/>
    <property type="match status" value="1"/>
</dbReference>
<dbReference type="GO" id="GO:0006355">
    <property type="term" value="P:regulation of DNA-templated transcription"/>
    <property type="evidence" value="ECO:0007669"/>
    <property type="project" value="InterPro"/>
</dbReference>
<dbReference type="PANTHER" id="PTHR44757">
    <property type="entry name" value="DIGUANYLATE CYCLASE DGCP"/>
    <property type="match status" value="1"/>
</dbReference>
<evidence type="ECO:0000313" key="4">
    <source>
        <dbReference type="EMBL" id="KAA0593532.1"/>
    </source>
</evidence>
<dbReference type="GO" id="GO:0003824">
    <property type="term" value="F:catalytic activity"/>
    <property type="evidence" value="ECO:0007669"/>
    <property type="project" value="UniProtKB-ARBA"/>
</dbReference>
<dbReference type="Gene3D" id="3.30.450.20">
    <property type="entry name" value="PAS domain"/>
    <property type="match status" value="2"/>
</dbReference>
<dbReference type="Gene3D" id="3.30.70.270">
    <property type="match status" value="1"/>
</dbReference>
<proteinExistence type="predicted"/>
<dbReference type="PROSITE" id="PS50887">
    <property type="entry name" value="GGDEF"/>
    <property type="match status" value="1"/>
</dbReference>
<dbReference type="InterPro" id="IPR000700">
    <property type="entry name" value="PAS-assoc_C"/>
</dbReference>
<feature type="domain" description="PAC" evidence="2">
    <location>
        <begin position="234"/>
        <end position="286"/>
    </location>
</feature>
<feature type="domain" description="GGDEF" evidence="3">
    <location>
        <begin position="434"/>
        <end position="567"/>
    </location>
</feature>
<dbReference type="InterPro" id="IPR000014">
    <property type="entry name" value="PAS"/>
</dbReference>
<dbReference type="EMBL" id="VTTN01000011">
    <property type="protein sequence ID" value="KAA0593532.1"/>
    <property type="molecule type" value="Genomic_DNA"/>
</dbReference>
<dbReference type="InterPro" id="IPR043128">
    <property type="entry name" value="Rev_trsase/Diguanyl_cyclase"/>
</dbReference>
<name>A0A5A9GII2_AZOLI</name>
<evidence type="ECO:0000313" key="5">
    <source>
        <dbReference type="Proteomes" id="UP000324927"/>
    </source>
</evidence>
<dbReference type="InterPro" id="IPR013767">
    <property type="entry name" value="PAS_fold"/>
</dbReference>
<dbReference type="CDD" id="cd00130">
    <property type="entry name" value="PAS"/>
    <property type="match status" value="2"/>
</dbReference>
<dbReference type="FunFam" id="3.30.70.270:FF:000001">
    <property type="entry name" value="Diguanylate cyclase domain protein"/>
    <property type="match status" value="1"/>
</dbReference>
<dbReference type="Pfam" id="PF00989">
    <property type="entry name" value="PAS"/>
    <property type="match status" value="2"/>
</dbReference>
<dbReference type="SMART" id="SM00267">
    <property type="entry name" value="GGDEF"/>
    <property type="match status" value="1"/>
</dbReference>